<dbReference type="RefSeq" id="WP_245832923.1">
    <property type="nucleotide sequence ID" value="NZ_NBBJ01000002.1"/>
</dbReference>
<evidence type="ECO:0000313" key="2">
    <source>
        <dbReference type="EMBL" id="OWK30771.1"/>
    </source>
</evidence>
<dbReference type="AlphaFoldDB" id="A0A245ZM00"/>
<keyword evidence="3" id="KW-1185">Reference proteome</keyword>
<name>A0A245ZM00_9SPHN</name>
<dbReference type="EC" id="3.7.1.14" evidence="2"/>
<dbReference type="InterPro" id="IPR000073">
    <property type="entry name" value="AB_hydrolase_1"/>
</dbReference>
<dbReference type="Proteomes" id="UP000197783">
    <property type="component" value="Unassembled WGS sequence"/>
</dbReference>
<feature type="domain" description="AB hydrolase-1" evidence="1">
    <location>
        <begin position="62"/>
        <end position="301"/>
    </location>
</feature>
<evidence type="ECO:0000259" key="1">
    <source>
        <dbReference type="Pfam" id="PF00561"/>
    </source>
</evidence>
<keyword evidence="2" id="KW-0378">Hydrolase</keyword>
<evidence type="ECO:0000313" key="3">
    <source>
        <dbReference type="Proteomes" id="UP000197783"/>
    </source>
</evidence>
<dbReference type="SUPFAM" id="SSF53474">
    <property type="entry name" value="alpha/beta-Hydrolases"/>
    <property type="match status" value="1"/>
</dbReference>
<dbReference type="PRINTS" id="PR00111">
    <property type="entry name" value="ABHYDROLASE"/>
</dbReference>
<proteinExistence type="predicted"/>
<dbReference type="PANTHER" id="PTHR43194:SF5">
    <property type="entry name" value="PIMELOYL-[ACYL-CARRIER PROTEIN] METHYL ESTER ESTERASE"/>
    <property type="match status" value="1"/>
</dbReference>
<dbReference type="GO" id="GO:0016787">
    <property type="term" value="F:hydrolase activity"/>
    <property type="evidence" value="ECO:0007669"/>
    <property type="project" value="UniProtKB-KW"/>
</dbReference>
<dbReference type="PANTHER" id="PTHR43194">
    <property type="entry name" value="HYDROLASE ALPHA/BETA FOLD FAMILY"/>
    <property type="match status" value="1"/>
</dbReference>
<dbReference type="Gene3D" id="3.40.50.1820">
    <property type="entry name" value="alpha/beta hydrolase"/>
    <property type="match status" value="1"/>
</dbReference>
<protein>
    <submittedName>
        <fullName evidence="2">2-hydroxy-6-oxononadienedioate/2-hydroxy-6-oxononatrienedioate hydrolase</fullName>
        <ecNumber evidence="2">3.7.1.14</ecNumber>
    </submittedName>
</protein>
<sequence length="314" mass="33816">MARPLARRLLPVPLLLLTAITAVWLAAILRERGAVMPPEERRIATPLGTVAADIRGPAHGTPVLIVPGTAGWSGLWREVSAHLAGRGYRVIAIDLPPFGFSEHDREARYGRVSQAKRLAAVLDAAAHGPAIVIAHSFGAGAAAELALRRPDLVGRFVMVDGALGALDPVGSSRIRALDTMGLAQPLVAATLTNPHALAPLVRTMVAREDAADRWRETLRLPMRRRETTAAYAAWLPHLFAVDAAERSRYSADLRTMRPPVRLIWGEADSVTPIDQGERLSALFGAPLIRLPGLGHIPHIEDRDAFLTALTEALS</sequence>
<organism evidence="2 3">
    <name type="scientific">Sphingomonas mucosissima</name>
    <dbReference type="NCBI Taxonomy" id="370959"/>
    <lineage>
        <taxon>Bacteria</taxon>
        <taxon>Pseudomonadati</taxon>
        <taxon>Pseudomonadota</taxon>
        <taxon>Alphaproteobacteria</taxon>
        <taxon>Sphingomonadales</taxon>
        <taxon>Sphingomonadaceae</taxon>
        <taxon>Sphingomonas</taxon>
    </lineage>
</organism>
<gene>
    <name evidence="2" type="primary">mhpC</name>
    <name evidence="2" type="ORF">SPMU_17600</name>
</gene>
<dbReference type="EMBL" id="NBBJ01000002">
    <property type="protein sequence ID" value="OWK30771.1"/>
    <property type="molecule type" value="Genomic_DNA"/>
</dbReference>
<dbReference type="Pfam" id="PF00561">
    <property type="entry name" value="Abhydrolase_1"/>
    <property type="match status" value="1"/>
</dbReference>
<dbReference type="InterPro" id="IPR050228">
    <property type="entry name" value="Carboxylesterase_BioH"/>
</dbReference>
<comment type="caution">
    <text evidence="2">The sequence shown here is derived from an EMBL/GenBank/DDBJ whole genome shotgun (WGS) entry which is preliminary data.</text>
</comment>
<dbReference type="InterPro" id="IPR029058">
    <property type="entry name" value="AB_hydrolase_fold"/>
</dbReference>
<accession>A0A245ZM00</accession>
<reference evidence="2 3" key="1">
    <citation type="submission" date="2017-03" db="EMBL/GenBank/DDBJ databases">
        <title>Genome sequence of Sphingomonas mucosissima DSM 17494.</title>
        <authorList>
            <person name="Poehlein A."/>
            <person name="Wuebbeler J.H."/>
            <person name="Steinbuechel A."/>
            <person name="Daniel R."/>
        </authorList>
    </citation>
    <scope>NUCLEOTIDE SEQUENCE [LARGE SCALE GENOMIC DNA]</scope>
    <source>
        <strain evidence="2 3">DSM 17494</strain>
    </source>
</reference>